<evidence type="ECO:0000313" key="4">
    <source>
        <dbReference type="Proteomes" id="UP001174908"/>
    </source>
</evidence>
<protein>
    <recommendedName>
        <fullName evidence="5">Lipoprotein</fullName>
    </recommendedName>
</protein>
<organism evidence="3 4">
    <name type="scientific">Variovorax dokdonensis</name>
    <dbReference type="NCBI Taxonomy" id="344883"/>
    <lineage>
        <taxon>Bacteria</taxon>
        <taxon>Pseudomonadati</taxon>
        <taxon>Pseudomonadota</taxon>
        <taxon>Betaproteobacteria</taxon>
        <taxon>Burkholderiales</taxon>
        <taxon>Comamonadaceae</taxon>
        <taxon>Variovorax</taxon>
    </lineage>
</organism>
<evidence type="ECO:0000256" key="1">
    <source>
        <dbReference type="SAM" id="MobiDB-lite"/>
    </source>
</evidence>
<keyword evidence="2" id="KW-0732">Signal</keyword>
<gene>
    <name evidence="3" type="ORF">QTH91_14265</name>
</gene>
<reference evidence="3" key="1">
    <citation type="submission" date="2023-06" db="EMBL/GenBank/DDBJ databases">
        <authorList>
            <person name="Jiang Y."/>
            <person name="Liu Q."/>
        </authorList>
    </citation>
    <scope>NUCLEOTIDE SEQUENCE</scope>
    <source>
        <strain evidence="3">CGMCC 1.12089</strain>
    </source>
</reference>
<dbReference type="RefSeq" id="WP_286660773.1">
    <property type="nucleotide sequence ID" value="NZ_JASZYV010000003.1"/>
</dbReference>
<keyword evidence="4" id="KW-1185">Reference proteome</keyword>
<dbReference type="PROSITE" id="PS51257">
    <property type="entry name" value="PROKAR_LIPOPROTEIN"/>
    <property type="match status" value="1"/>
</dbReference>
<accession>A0ABT7NCK4</accession>
<feature type="region of interest" description="Disordered" evidence="1">
    <location>
        <begin position="26"/>
        <end position="49"/>
    </location>
</feature>
<evidence type="ECO:0000256" key="2">
    <source>
        <dbReference type="SAM" id="SignalP"/>
    </source>
</evidence>
<feature type="signal peptide" evidence="2">
    <location>
        <begin position="1"/>
        <end position="18"/>
    </location>
</feature>
<proteinExistence type="predicted"/>
<evidence type="ECO:0000313" key="3">
    <source>
        <dbReference type="EMBL" id="MDM0045654.1"/>
    </source>
</evidence>
<feature type="chain" id="PRO_5047492394" description="Lipoprotein" evidence="2">
    <location>
        <begin position="19"/>
        <end position="232"/>
    </location>
</feature>
<dbReference type="Proteomes" id="UP001174908">
    <property type="component" value="Unassembled WGS sequence"/>
</dbReference>
<evidence type="ECO:0008006" key="5">
    <source>
        <dbReference type="Google" id="ProtNLM"/>
    </source>
</evidence>
<comment type="caution">
    <text evidence="3">The sequence shown here is derived from an EMBL/GenBank/DDBJ whole genome shotgun (WGS) entry which is preliminary data.</text>
</comment>
<sequence>MKQSILNGAACAAVLMLAACGGSSNTPVASGGGGATTTEPAKPKVSTEDLSTGAYAVSTGDADKPTVGRYYAAADGKRLLAFEDADDSVDLLLRRADAASAWVAVPAPTTDLNVSLLSSQARTLATPDAATLAGRYVVRLSDGAAADFNIGADGRITAGTSACKLSGSLASSTLPGALSLSLTSNGCAALPASATGVLVVDALDAPASLRLIADDGARTVDLRAYVEAASAV</sequence>
<dbReference type="EMBL" id="JASZYV010000003">
    <property type="protein sequence ID" value="MDM0045654.1"/>
    <property type="molecule type" value="Genomic_DNA"/>
</dbReference>
<name>A0ABT7NCK4_9BURK</name>